<proteinExistence type="inferred from homology"/>
<comment type="similarity">
    <text evidence="1">Belongs to the transglutaminase-like superfamily. PNGase family.</text>
</comment>
<dbReference type="Pfam" id="PF04721">
    <property type="entry name" value="PAW"/>
    <property type="match status" value="1"/>
</dbReference>
<feature type="domain" description="PAW" evidence="2">
    <location>
        <begin position="36"/>
        <end position="257"/>
    </location>
</feature>
<reference evidence="3 4" key="1">
    <citation type="journal article" date="2016" name="Nat. Commun.">
        <title>Extremotolerant tardigrade genome and improved radiotolerance of human cultured cells by tardigrade-unique protein.</title>
        <authorList>
            <person name="Hashimoto T."/>
            <person name="Horikawa D.D."/>
            <person name="Saito Y."/>
            <person name="Kuwahara H."/>
            <person name="Kozuka-Hata H."/>
            <person name="Shin-I T."/>
            <person name="Minakuchi Y."/>
            <person name="Ohishi K."/>
            <person name="Motoyama A."/>
            <person name="Aizu T."/>
            <person name="Enomoto A."/>
            <person name="Kondo K."/>
            <person name="Tanaka S."/>
            <person name="Hara Y."/>
            <person name="Koshikawa S."/>
            <person name="Sagara H."/>
            <person name="Miura T."/>
            <person name="Yokobori S."/>
            <person name="Miyagawa K."/>
            <person name="Suzuki Y."/>
            <person name="Kubo T."/>
            <person name="Oyama M."/>
            <person name="Kohara Y."/>
            <person name="Fujiyama A."/>
            <person name="Arakawa K."/>
            <person name="Katayama T."/>
            <person name="Toyoda A."/>
            <person name="Kunieda T."/>
        </authorList>
    </citation>
    <scope>NUCLEOTIDE SEQUENCE [LARGE SCALE GENOMIC DNA]</scope>
    <source>
        <strain evidence="3 4">YOKOZUNA-1</strain>
    </source>
</reference>
<sequence length="260" mass="30301">MGEMAEPSASSLFEFPPNRFPSFEPVPRDALDLPAEYYGPRLAFDPLSDIYTHNHIHFEQGGYQFIPEGQEVDSDILQVLYNVVDDVYTRPRNGAQNSVRKGWNNGTWRYCNIARKEEHDWKMGYLAREDVSFQGKGNTLSAFLEYRFNLSPAGKKVKRMRMRLPSTTFRDGKVRVLVCSPDDYTVLLDAQQMKEIYRAQGWNDFIIRVELSGTEDTAHYQGTSYQNAQIFRQPLQRPQQSAEWYNPFHVLIEMENAHWK</sequence>
<dbReference type="SUPFAM" id="SSF49785">
    <property type="entry name" value="Galactose-binding domain-like"/>
    <property type="match status" value="1"/>
</dbReference>
<evidence type="ECO:0000313" key="4">
    <source>
        <dbReference type="Proteomes" id="UP000186922"/>
    </source>
</evidence>
<evidence type="ECO:0000313" key="3">
    <source>
        <dbReference type="EMBL" id="GAV05964.1"/>
    </source>
</evidence>
<dbReference type="InterPro" id="IPR038680">
    <property type="entry name" value="PAW_sf"/>
</dbReference>
<dbReference type="GO" id="GO:0006516">
    <property type="term" value="P:glycoprotein catabolic process"/>
    <property type="evidence" value="ECO:0007669"/>
    <property type="project" value="InterPro"/>
</dbReference>
<dbReference type="GO" id="GO:0005737">
    <property type="term" value="C:cytoplasm"/>
    <property type="evidence" value="ECO:0007669"/>
    <property type="project" value="InterPro"/>
</dbReference>
<dbReference type="STRING" id="947166.A0A1D1W3K7"/>
<dbReference type="Gene3D" id="2.60.120.1020">
    <property type="entry name" value="Peptide N glycanase, PAW domain"/>
    <property type="match status" value="1"/>
</dbReference>
<evidence type="ECO:0000256" key="1">
    <source>
        <dbReference type="PROSITE-ProRule" id="PRU00731"/>
    </source>
</evidence>
<dbReference type="AlphaFoldDB" id="A0A1D1W3K7"/>
<dbReference type="EMBL" id="BDGG01000012">
    <property type="protein sequence ID" value="GAV05964.1"/>
    <property type="molecule type" value="Genomic_DNA"/>
</dbReference>
<dbReference type="InterPro" id="IPR008979">
    <property type="entry name" value="Galactose-bd-like_sf"/>
</dbReference>
<gene>
    <name evidence="3" type="primary">RvY_16012-1</name>
    <name evidence="3" type="synonym">RvY_16012.1</name>
    <name evidence="3" type="ORF">RvY_16012</name>
</gene>
<dbReference type="Proteomes" id="UP000186922">
    <property type="component" value="Unassembled WGS sequence"/>
</dbReference>
<dbReference type="InterPro" id="IPR006588">
    <property type="entry name" value="Peptide_N_glycanase_PAW_dom"/>
</dbReference>
<name>A0A1D1W3K7_RAMVA</name>
<keyword evidence="4" id="KW-1185">Reference proteome</keyword>
<dbReference type="OrthoDB" id="409136at2759"/>
<protein>
    <recommendedName>
        <fullName evidence="2">PAW domain-containing protein</fullName>
    </recommendedName>
</protein>
<accession>A0A1D1W3K7</accession>
<evidence type="ECO:0000259" key="2">
    <source>
        <dbReference type="PROSITE" id="PS51398"/>
    </source>
</evidence>
<dbReference type="PROSITE" id="PS51398">
    <property type="entry name" value="PAW"/>
    <property type="match status" value="1"/>
</dbReference>
<comment type="caution">
    <text evidence="3">The sequence shown here is derived from an EMBL/GenBank/DDBJ whole genome shotgun (WGS) entry which is preliminary data.</text>
</comment>
<organism evidence="3 4">
    <name type="scientific">Ramazzottius varieornatus</name>
    <name type="common">Water bear</name>
    <name type="synonym">Tardigrade</name>
    <dbReference type="NCBI Taxonomy" id="947166"/>
    <lineage>
        <taxon>Eukaryota</taxon>
        <taxon>Metazoa</taxon>
        <taxon>Ecdysozoa</taxon>
        <taxon>Tardigrada</taxon>
        <taxon>Eutardigrada</taxon>
        <taxon>Parachela</taxon>
        <taxon>Hypsibioidea</taxon>
        <taxon>Ramazzottiidae</taxon>
        <taxon>Ramazzottius</taxon>
    </lineage>
</organism>